<keyword evidence="2" id="KW-1185">Reference proteome</keyword>
<reference evidence="2" key="1">
    <citation type="journal article" date="2019" name="Int. J. Syst. Evol. Microbiol.">
        <title>The Global Catalogue of Microorganisms (GCM) 10K type strain sequencing project: providing services to taxonomists for standard genome sequencing and annotation.</title>
        <authorList>
            <consortium name="The Broad Institute Genomics Platform"/>
            <consortium name="The Broad Institute Genome Sequencing Center for Infectious Disease"/>
            <person name="Wu L."/>
            <person name="Ma J."/>
        </authorList>
    </citation>
    <scope>NUCLEOTIDE SEQUENCE [LARGE SCALE GENOMIC DNA]</scope>
    <source>
        <strain evidence="2">JCM 4253</strain>
    </source>
</reference>
<proteinExistence type="predicted"/>
<organism evidence="1 2">
    <name type="scientific">Streptomyces capoamus</name>
    <dbReference type="NCBI Taxonomy" id="68183"/>
    <lineage>
        <taxon>Bacteria</taxon>
        <taxon>Bacillati</taxon>
        <taxon>Actinomycetota</taxon>
        <taxon>Actinomycetes</taxon>
        <taxon>Kitasatosporales</taxon>
        <taxon>Streptomycetaceae</taxon>
        <taxon>Streptomyces</taxon>
    </lineage>
</organism>
<accession>A0A919EVA2</accession>
<evidence type="ECO:0000313" key="1">
    <source>
        <dbReference type="EMBL" id="GHG43644.1"/>
    </source>
</evidence>
<sequence length="61" mass="6068">MPLAGGAAARVRAARSVSQAAAAGAAEAGAGAARSGPEDHRAVAVRVASRVRRMRVGMRLS</sequence>
<name>A0A919EVA2_9ACTN</name>
<dbReference type="EMBL" id="BNBF01000005">
    <property type="protein sequence ID" value="GHG43644.1"/>
    <property type="molecule type" value="Genomic_DNA"/>
</dbReference>
<gene>
    <name evidence="1" type="ORF">GCM10018980_20600</name>
</gene>
<dbReference type="Proteomes" id="UP000619355">
    <property type="component" value="Unassembled WGS sequence"/>
</dbReference>
<dbReference type="AlphaFoldDB" id="A0A919EVA2"/>
<comment type="caution">
    <text evidence="1">The sequence shown here is derived from an EMBL/GenBank/DDBJ whole genome shotgun (WGS) entry which is preliminary data.</text>
</comment>
<protein>
    <submittedName>
        <fullName evidence="1">Uncharacterized protein</fullName>
    </submittedName>
</protein>
<evidence type="ECO:0000313" key="2">
    <source>
        <dbReference type="Proteomes" id="UP000619355"/>
    </source>
</evidence>